<evidence type="ECO:0000313" key="3">
    <source>
        <dbReference type="EMBL" id="KAJ4368298.1"/>
    </source>
</evidence>
<feature type="transmembrane region" description="Helical" evidence="2">
    <location>
        <begin position="91"/>
        <end position="111"/>
    </location>
</feature>
<dbReference type="PANTHER" id="PTHR35184:SF1">
    <property type="entry name" value="INTEGRAL MEMBRANE PROTEIN"/>
    <property type="match status" value="1"/>
</dbReference>
<keyword evidence="2" id="KW-0472">Membrane</keyword>
<feature type="transmembrane region" description="Helical" evidence="2">
    <location>
        <begin position="254"/>
        <end position="271"/>
    </location>
</feature>
<organism evidence="3 4">
    <name type="scientific">Neocucurbitaria cava</name>
    <dbReference type="NCBI Taxonomy" id="798079"/>
    <lineage>
        <taxon>Eukaryota</taxon>
        <taxon>Fungi</taxon>
        <taxon>Dikarya</taxon>
        <taxon>Ascomycota</taxon>
        <taxon>Pezizomycotina</taxon>
        <taxon>Dothideomycetes</taxon>
        <taxon>Pleosporomycetidae</taxon>
        <taxon>Pleosporales</taxon>
        <taxon>Pleosporineae</taxon>
        <taxon>Cucurbitariaceae</taxon>
        <taxon>Neocucurbitaria</taxon>
    </lineage>
</organism>
<feature type="transmembrane region" description="Helical" evidence="2">
    <location>
        <begin position="58"/>
        <end position="79"/>
    </location>
</feature>
<dbReference type="EMBL" id="JAPEUY010000011">
    <property type="protein sequence ID" value="KAJ4368298.1"/>
    <property type="molecule type" value="Genomic_DNA"/>
</dbReference>
<keyword evidence="2" id="KW-1133">Transmembrane helix</keyword>
<evidence type="ECO:0000313" key="4">
    <source>
        <dbReference type="Proteomes" id="UP001140560"/>
    </source>
</evidence>
<evidence type="ECO:0000256" key="1">
    <source>
        <dbReference type="SAM" id="MobiDB-lite"/>
    </source>
</evidence>
<keyword evidence="4" id="KW-1185">Reference proteome</keyword>
<name>A0A9W9CLG1_9PLEO</name>
<dbReference type="PANTHER" id="PTHR35184">
    <property type="entry name" value="YALI0C10208P"/>
    <property type="match status" value="1"/>
</dbReference>
<feature type="transmembrane region" description="Helical" evidence="2">
    <location>
        <begin position="131"/>
        <end position="152"/>
    </location>
</feature>
<feature type="region of interest" description="Disordered" evidence="1">
    <location>
        <begin position="282"/>
        <end position="339"/>
    </location>
</feature>
<feature type="transmembrane region" description="Helical" evidence="2">
    <location>
        <begin position="172"/>
        <end position="193"/>
    </location>
</feature>
<feature type="transmembrane region" description="Helical" evidence="2">
    <location>
        <begin position="213"/>
        <end position="234"/>
    </location>
</feature>
<comment type="caution">
    <text evidence="3">The sequence shown here is derived from an EMBL/GenBank/DDBJ whole genome shotgun (WGS) entry which is preliminary data.</text>
</comment>
<dbReference type="AlphaFoldDB" id="A0A9W9CLG1"/>
<evidence type="ECO:0000256" key="2">
    <source>
        <dbReference type="SAM" id="Phobius"/>
    </source>
</evidence>
<proteinExistence type="predicted"/>
<keyword evidence="2" id="KW-0812">Transmembrane</keyword>
<gene>
    <name evidence="3" type="ORF">N0V83_006654</name>
</gene>
<dbReference type="Proteomes" id="UP001140560">
    <property type="component" value="Unassembled WGS sequence"/>
</dbReference>
<reference evidence="3" key="1">
    <citation type="submission" date="2022-10" db="EMBL/GenBank/DDBJ databases">
        <title>Tapping the CABI collections for fungal endophytes: first genome assemblies for Collariella, Neodidymelliopsis, Ascochyta clinopodiicola, Didymella pomorum, Didymosphaeria variabile, Neocosmospora piperis and Neocucurbitaria cava.</title>
        <authorList>
            <person name="Hill R."/>
        </authorList>
    </citation>
    <scope>NUCLEOTIDE SEQUENCE</scope>
    <source>
        <strain evidence="3">IMI 356814</strain>
    </source>
</reference>
<sequence length="362" mass="39668">MEQQQGPPYQPAIWSLGGAPIKHIDIPTQSVFLVLFMTGAATHMTIYQKNLRRSHKFLPNALTFGFCMARIMTSILRIASVSLPHDISLAIAAQIFVAAGVLIIFVINIIFAQRLVRSMHPSVGWHPIFSIVFKIIYVLIGLTLVIVITATVQTFYTLSTNTHSIDRALQLYGATFLAIIATLPIPIVFISLVIPHSTPHDRFGTGRVRTKVIVLLTGATLLSFGAWYRCGVAWQTPVPRTQPLPGYMGKAPFYIANFTVEILTVYLYAAMRIDQRWHVPNGAKGSGSYSRGQKQMDGGETQGEGAKQSSAEEGLADAGNDAESEAQSPSSVDKELDLEKGGANARFQMSHTKWIVITKTPV</sequence>
<protein>
    <submittedName>
        <fullName evidence="3">Uncharacterized protein</fullName>
    </submittedName>
</protein>
<accession>A0A9W9CLG1</accession>
<dbReference type="OrthoDB" id="3357002at2759"/>